<sequence>MKQQLAAGVLAIVLMVLVACDSRVPAQRQLESDAKLLRLDYQSSIDNLPRQYFVYLPVGYQQESDKQWPVLLFLHGNGERGNGLDELDYTLIHGPLYEAWVQKRELPFIIVVPQLPMFDMGQLPYIANRSPADIPQRLTDGVPPRPDSFPSSAPIAPAAAVTDMSTVPALLPDGWETAELDLLLILQQVQAKFHTDPTRLYLTGISYGGFGSWFMASQHPQLFAAVAPVVGWGHPDLMPPIAQAQTPLWVFAAGRDSAINKDYFYPGIETLRQLGHYNVRFSMLEQAEHDAWRQVYAGQDLYDWLLQRQKPVE</sequence>
<keyword evidence="1" id="KW-0732">Signal</keyword>
<proteinExistence type="predicted"/>
<evidence type="ECO:0000256" key="1">
    <source>
        <dbReference type="ARBA" id="ARBA00022729"/>
    </source>
</evidence>
<dbReference type="PANTHER" id="PTHR43037:SF1">
    <property type="entry name" value="BLL1128 PROTEIN"/>
    <property type="match status" value="1"/>
</dbReference>
<dbReference type="EMBL" id="JAUGZK010000010">
    <property type="protein sequence ID" value="MEE2025141.1"/>
    <property type="molecule type" value="Genomic_DNA"/>
</dbReference>
<dbReference type="InterPro" id="IPR029058">
    <property type="entry name" value="AB_hydrolase_fold"/>
</dbReference>
<accession>A0ABU7JHG7</accession>
<keyword evidence="3" id="KW-0378">Hydrolase</keyword>
<dbReference type="Proteomes" id="UP001339167">
    <property type="component" value="Unassembled WGS sequence"/>
</dbReference>
<evidence type="ECO:0000313" key="3">
    <source>
        <dbReference type="EMBL" id="MEE2025141.1"/>
    </source>
</evidence>
<name>A0ABU7JHG7_9GAMM</name>
<dbReference type="InterPro" id="IPR001375">
    <property type="entry name" value="Peptidase_S9_cat"/>
</dbReference>
<evidence type="ECO:0000259" key="2">
    <source>
        <dbReference type="Pfam" id="PF00326"/>
    </source>
</evidence>
<dbReference type="Pfam" id="PF00326">
    <property type="entry name" value="Peptidase_S9"/>
    <property type="match status" value="1"/>
</dbReference>
<gene>
    <name evidence="3" type="ORF">QWF21_12885</name>
</gene>
<protein>
    <submittedName>
        <fullName evidence="3">Alpha/beta hydrolase-fold protein</fullName>
    </submittedName>
</protein>
<dbReference type="PANTHER" id="PTHR43037">
    <property type="entry name" value="UNNAMED PRODUCT-RELATED"/>
    <property type="match status" value="1"/>
</dbReference>
<organism evidence="3 4">
    <name type="scientific">Alkalimonas mucilaginosa</name>
    <dbReference type="NCBI Taxonomy" id="3057676"/>
    <lineage>
        <taxon>Bacteria</taxon>
        <taxon>Pseudomonadati</taxon>
        <taxon>Pseudomonadota</taxon>
        <taxon>Gammaproteobacteria</taxon>
        <taxon>Alkalimonas</taxon>
    </lineage>
</organism>
<comment type="caution">
    <text evidence="3">The sequence shown here is derived from an EMBL/GenBank/DDBJ whole genome shotgun (WGS) entry which is preliminary data.</text>
</comment>
<dbReference type="InterPro" id="IPR050955">
    <property type="entry name" value="Plant_Biomass_Hydrol_Est"/>
</dbReference>
<dbReference type="GO" id="GO:0016787">
    <property type="term" value="F:hydrolase activity"/>
    <property type="evidence" value="ECO:0007669"/>
    <property type="project" value="UniProtKB-KW"/>
</dbReference>
<dbReference type="Gene3D" id="3.40.50.1820">
    <property type="entry name" value="alpha/beta hydrolase"/>
    <property type="match status" value="1"/>
</dbReference>
<feature type="domain" description="Peptidase S9 prolyl oligopeptidase catalytic" evidence="2">
    <location>
        <begin position="181"/>
        <end position="231"/>
    </location>
</feature>
<dbReference type="PROSITE" id="PS51257">
    <property type="entry name" value="PROKAR_LIPOPROTEIN"/>
    <property type="match status" value="1"/>
</dbReference>
<dbReference type="SUPFAM" id="SSF53474">
    <property type="entry name" value="alpha/beta-Hydrolases"/>
    <property type="match status" value="1"/>
</dbReference>
<reference evidence="3 4" key="1">
    <citation type="submission" date="2023-06" db="EMBL/GenBank/DDBJ databases">
        <title>Alkalimonas sp., MEB004 an alkaliphilic bacterium isolated from Lonar Lake, India.</title>
        <authorList>
            <person name="Joshi A."/>
            <person name="Thite S."/>
        </authorList>
    </citation>
    <scope>NUCLEOTIDE SEQUENCE [LARGE SCALE GENOMIC DNA]</scope>
    <source>
        <strain evidence="3 4">MEB004</strain>
    </source>
</reference>
<dbReference type="RefSeq" id="WP_330088462.1">
    <property type="nucleotide sequence ID" value="NZ_JAUGZK010000010.1"/>
</dbReference>
<evidence type="ECO:0000313" key="4">
    <source>
        <dbReference type="Proteomes" id="UP001339167"/>
    </source>
</evidence>
<keyword evidence="4" id="KW-1185">Reference proteome</keyword>